<dbReference type="InParanoid" id="G0R5J2"/>
<proteinExistence type="predicted"/>
<dbReference type="PANTHER" id="PTHR31398">
    <property type="entry name" value="MEIOTIC NUCLEAR DIVISION PROTEIN 1 HOMOLOG"/>
    <property type="match status" value="1"/>
</dbReference>
<evidence type="ECO:0000313" key="3">
    <source>
        <dbReference type="Proteomes" id="UP000008983"/>
    </source>
</evidence>
<dbReference type="GeneID" id="14903322"/>
<sequence>MGKIITLLKQCDLFNRPIGLHMNNSFFYRTSFGGIISILFVIFMILFSYSKFIQFVNKDQVFVKLDKIYDNNPLVSNISSNRFMFALRIVQKNNDFHKRPYFNISVEQGHFLQTTGEKKYRQIIMEECKDYHWKQLNTKSDLTSQFQQLGGDFICPNLNQEMEIEGMFGSPSFKFLRIRVVPCQNSTNENNQKWNPVCAPKELIEKEVENNGIIELERKDATFVEITIRKSPYQ</sequence>
<evidence type="ECO:0000313" key="2">
    <source>
        <dbReference type="EMBL" id="EGR27252.1"/>
    </source>
</evidence>
<dbReference type="GO" id="GO:0005634">
    <property type="term" value="C:nucleus"/>
    <property type="evidence" value="ECO:0007669"/>
    <property type="project" value="TreeGrafter"/>
</dbReference>
<keyword evidence="1" id="KW-1133">Transmembrane helix</keyword>
<dbReference type="OMA" id="TMSTRRY"/>
<name>G0R5J2_ICHMU</name>
<protein>
    <submittedName>
        <fullName evidence="2">Uncharacterized protein</fullName>
    </submittedName>
</protein>
<gene>
    <name evidence="2" type="ORF">IMG5_199320</name>
</gene>
<keyword evidence="1" id="KW-0812">Transmembrane</keyword>
<evidence type="ECO:0000256" key="1">
    <source>
        <dbReference type="SAM" id="Phobius"/>
    </source>
</evidence>
<accession>G0R5J2</accession>
<dbReference type="AlphaFoldDB" id="G0R5J2"/>
<dbReference type="RefSeq" id="XP_004024136.1">
    <property type="nucleotide sequence ID" value="XM_004024087.1"/>
</dbReference>
<dbReference type="EMBL" id="GL984378">
    <property type="protein sequence ID" value="EGR27252.1"/>
    <property type="molecule type" value="Genomic_DNA"/>
</dbReference>
<keyword evidence="3" id="KW-1185">Reference proteome</keyword>
<organism evidence="2 3">
    <name type="scientific">Ichthyophthirius multifiliis</name>
    <name type="common">White spot disease agent</name>
    <name type="synonym">Ich</name>
    <dbReference type="NCBI Taxonomy" id="5932"/>
    <lineage>
        <taxon>Eukaryota</taxon>
        <taxon>Sar</taxon>
        <taxon>Alveolata</taxon>
        <taxon>Ciliophora</taxon>
        <taxon>Intramacronucleata</taxon>
        <taxon>Oligohymenophorea</taxon>
        <taxon>Hymenostomatida</taxon>
        <taxon>Ophryoglenina</taxon>
        <taxon>Ichthyophthirius</taxon>
    </lineage>
</organism>
<feature type="transmembrane region" description="Helical" evidence="1">
    <location>
        <begin position="26"/>
        <end position="49"/>
    </location>
</feature>
<dbReference type="OrthoDB" id="297833at2759"/>
<keyword evidence="1" id="KW-0472">Membrane</keyword>
<dbReference type="Proteomes" id="UP000008983">
    <property type="component" value="Unassembled WGS sequence"/>
</dbReference>
<reference evidence="2 3" key="1">
    <citation type="submission" date="2011-07" db="EMBL/GenBank/DDBJ databases">
        <authorList>
            <person name="Coyne R."/>
            <person name="Brami D."/>
            <person name="Johnson J."/>
            <person name="Hostetler J."/>
            <person name="Hannick L."/>
            <person name="Clark T."/>
            <person name="Cassidy-Hanley D."/>
            <person name="Inman J."/>
        </authorList>
    </citation>
    <scope>NUCLEOTIDE SEQUENCE [LARGE SCALE GENOMIC DNA]</scope>
    <source>
        <strain evidence="2 3">G5</strain>
    </source>
</reference>
<dbReference type="GO" id="GO:0007131">
    <property type="term" value="P:reciprocal meiotic recombination"/>
    <property type="evidence" value="ECO:0007669"/>
    <property type="project" value="TreeGrafter"/>
</dbReference>
<dbReference type="PANTHER" id="PTHR31398:SF0">
    <property type="entry name" value="MEIOTIC NUCLEAR DIVISION PROTEIN 1 HOMOLOG"/>
    <property type="match status" value="1"/>
</dbReference>